<dbReference type="Pfam" id="PF01323">
    <property type="entry name" value="DSBA"/>
    <property type="match status" value="1"/>
</dbReference>
<evidence type="ECO:0000256" key="3">
    <source>
        <dbReference type="ARBA" id="ARBA00022729"/>
    </source>
</evidence>
<comment type="subcellular location">
    <subcellularLocation>
        <location evidence="1 7">Periplasm</location>
    </subcellularLocation>
</comment>
<dbReference type="PIRSF" id="PIRSF001488">
    <property type="entry name" value="Tdi_protein"/>
    <property type="match status" value="1"/>
</dbReference>
<dbReference type="OrthoDB" id="9784896at2"/>
<dbReference type="AlphaFoldDB" id="A0A426VDB3"/>
<dbReference type="EMBL" id="RSED01000005">
    <property type="protein sequence ID" value="RRS04856.1"/>
    <property type="molecule type" value="Genomic_DNA"/>
</dbReference>
<evidence type="ECO:0000256" key="4">
    <source>
        <dbReference type="ARBA" id="ARBA00022764"/>
    </source>
</evidence>
<protein>
    <recommendedName>
        <fullName evidence="7">Thiol:disulfide interchange protein</fullName>
    </recommendedName>
</protein>
<evidence type="ECO:0000256" key="5">
    <source>
        <dbReference type="ARBA" id="ARBA00023157"/>
    </source>
</evidence>
<gene>
    <name evidence="11" type="ORF">EIP75_07690</name>
</gene>
<feature type="chain" id="PRO_5019264404" description="Thiol:disulfide interchange protein" evidence="9">
    <location>
        <begin position="31"/>
        <end position="219"/>
    </location>
</feature>
<organism evidence="11 12">
    <name type="scientific">Aquabacterium soli</name>
    <dbReference type="NCBI Taxonomy" id="2493092"/>
    <lineage>
        <taxon>Bacteria</taxon>
        <taxon>Pseudomonadati</taxon>
        <taxon>Pseudomonadota</taxon>
        <taxon>Betaproteobacteria</taxon>
        <taxon>Burkholderiales</taxon>
        <taxon>Aquabacterium</taxon>
    </lineage>
</organism>
<evidence type="ECO:0000313" key="12">
    <source>
        <dbReference type="Proteomes" id="UP000269265"/>
    </source>
</evidence>
<dbReference type="InterPro" id="IPR017937">
    <property type="entry name" value="Thioredoxin_CS"/>
</dbReference>
<dbReference type="InterPro" id="IPR013766">
    <property type="entry name" value="Thioredoxin_domain"/>
</dbReference>
<dbReference type="PANTHER" id="PTHR35891:SF3">
    <property type="entry name" value="THIOL:DISULFIDE INTERCHANGE PROTEIN DSBL"/>
    <property type="match status" value="1"/>
</dbReference>
<dbReference type="InterPro" id="IPR050824">
    <property type="entry name" value="Thiol_disulfide_DsbA"/>
</dbReference>
<feature type="disulfide bond" description="Redox-active" evidence="8">
    <location>
        <begin position="65"/>
        <end position="68"/>
    </location>
</feature>
<evidence type="ECO:0000313" key="11">
    <source>
        <dbReference type="EMBL" id="RRS04856.1"/>
    </source>
</evidence>
<comment type="caution">
    <text evidence="11">The sequence shown here is derived from an EMBL/GenBank/DDBJ whole genome shotgun (WGS) entry which is preliminary data.</text>
</comment>
<evidence type="ECO:0000256" key="1">
    <source>
        <dbReference type="ARBA" id="ARBA00004418"/>
    </source>
</evidence>
<keyword evidence="6" id="KW-0676">Redox-active center</keyword>
<dbReference type="PROSITE" id="PS51352">
    <property type="entry name" value="THIOREDOXIN_2"/>
    <property type="match status" value="1"/>
</dbReference>
<dbReference type="GO" id="GO:0015036">
    <property type="term" value="F:disulfide oxidoreductase activity"/>
    <property type="evidence" value="ECO:0007669"/>
    <property type="project" value="UniProtKB-ARBA"/>
</dbReference>
<dbReference type="PROSITE" id="PS00194">
    <property type="entry name" value="THIOREDOXIN_1"/>
    <property type="match status" value="1"/>
</dbReference>
<evidence type="ECO:0000256" key="2">
    <source>
        <dbReference type="ARBA" id="ARBA00005791"/>
    </source>
</evidence>
<dbReference type="InterPro" id="IPR001853">
    <property type="entry name" value="DSBA-like_thioredoxin_dom"/>
</dbReference>
<sequence>MNRREFSKQTAALAGLGLATGLAPWQSAQAQTPVEGTNFVKLSQRAPVSAPAGKVEVVEFFWYGCPHCFHFEPSLAAWAAKLPPDVVFRRVPVAFRENPFAAHQRLYFAIEALGLIPQLHAKVFHAIHEEQLKLDKPELIGDWVAKQGVDKAKFLAMYNSFALQTKSSQARSLMDAYKIDGVPAIGVAGRYFTSVSLNGTPDKALATTDYLIGLARKAG</sequence>
<accession>A0A426VDB3</accession>
<dbReference type="RefSeq" id="WP_125242674.1">
    <property type="nucleotide sequence ID" value="NZ_RSED01000005.1"/>
</dbReference>
<dbReference type="InterPro" id="IPR006311">
    <property type="entry name" value="TAT_signal"/>
</dbReference>
<dbReference type="InterPro" id="IPR036249">
    <property type="entry name" value="Thioredoxin-like_sf"/>
</dbReference>
<evidence type="ECO:0000259" key="10">
    <source>
        <dbReference type="PROSITE" id="PS51352"/>
    </source>
</evidence>
<evidence type="ECO:0000256" key="6">
    <source>
        <dbReference type="ARBA" id="ARBA00023284"/>
    </source>
</evidence>
<keyword evidence="4 7" id="KW-0574">Periplasm</keyword>
<evidence type="ECO:0000256" key="9">
    <source>
        <dbReference type="SAM" id="SignalP"/>
    </source>
</evidence>
<dbReference type="PANTHER" id="PTHR35891">
    <property type="entry name" value="THIOL:DISULFIDE INTERCHANGE PROTEIN DSBA"/>
    <property type="match status" value="1"/>
</dbReference>
<keyword evidence="12" id="KW-1185">Reference proteome</keyword>
<feature type="domain" description="Thioredoxin" evidence="10">
    <location>
        <begin position="17"/>
        <end position="179"/>
    </location>
</feature>
<dbReference type="CDD" id="cd03019">
    <property type="entry name" value="DsbA_DsbA"/>
    <property type="match status" value="1"/>
</dbReference>
<dbReference type="PROSITE" id="PS51318">
    <property type="entry name" value="TAT"/>
    <property type="match status" value="1"/>
</dbReference>
<reference evidence="11 12" key="1">
    <citation type="submission" date="2018-12" db="EMBL/GenBank/DDBJ databases">
        <title>The whole draft genome of Aquabacterium sp. SJQ9.</title>
        <authorList>
            <person name="Sun L."/>
            <person name="Gao X."/>
            <person name="Chen W."/>
            <person name="Huang K."/>
        </authorList>
    </citation>
    <scope>NUCLEOTIDE SEQUENCE [LARGE SCALE GENOMIC DNA]</scope>
    <source>
        <strain evidence="11 12">SJQ9</strain>
    </source>
</reference>
<dbReference type="GO" id="GO:0042597">
    <property type="term" value="C:periplasmic space"/>
    <property type="evidence" value="ECO:0007669"/>
    <property type="project" value="UniProtKB-SubCell"/>
</dbReference>
<name>A0A426VDB3_9BURK</name>
<feature type="signal peptide" evidence="9">
    <location>
        <begin position="1"/>
        <end position="30"/>
    </location>
</feature>
<keyword evidence="5 7" id="KW-1015">Disulfide bond</keyword>
<dbReference type="InterPro" id="IPR023205">
    <property type="entry name" value="DsbA/DsbL"/>
</dbReference>
<keyword evidence="3 9" id="KW-0732">Signal</keyword>
<proteinExistence type="inferred from homology"/>
<dbReference type="Gene3D" id="3.40.30.10">
    <property type="entry name" value="Glutaredoxin"/>
    <property type="match status" value="1"/>
</dbReference>
<comment type="similarity">
    <text evidence="2">Belongs to the thioredoxin family. DsbA subfamily.</text>
</comment>
<dbReference type="Proteomes" id="UP000269265">
    <property type="component" value="Unassembled WGS sequence"/>
</dbReference>
<evidence type="ECO:0000256" key="7">
    <source>
        <dbReference type="PIRNR" id="PIRNR001488"/>
    </source>
</evidence>
<evidence type="ECO:0000256" key="8">
    <source>
        <dbReference type="PIRSR" id="PIRSR001488-1"/>
    </source>
</evidence>
<dbReference type="SUPFAM" id="SSF52833">
    <property type="entry name" value="Thioredoxin-like"/>
    <property type="match status" value="1"/>
</dbReference>